<evidence type="ECO:0008006" key="5">
    <source>
        <dbReference type="Google" id="ProtNLM"/>
    </source>
</evidence>
<dbReference type="Proteomes" id="UP000287374">
    <property type="component" value="Unassembled WGS sequence"/>
</dbReference>
<evidence type="ECO:0000313" key="4">
    <source>
        <dbReference type="Proteomes" id="UP000287374"/>
    </source>
</evidence>
<dbReference type="EMBL" id="RZGX01000006">
    <property type="protein sequence ID" value="RUR24060.1"/>
    <property type="molecule type" value="Genomic_DNA"/>
</dbReference>
<evidence type="ECO:0000313" key="3">
    <source>
        <dbReference type="Proteomes" id="UP000247152"/>
    </source>
</evidence>
<dbReference type="Proteomes" id="UP000247152">
    <property type="component" value="Unassembled WGS sequence"/>
</dbReference>
<protein>
    <recommendedName>
        <fullName evidence="5">RNA binding protein (Contains ribosomal protein S1 domain)</fullName>
    </recommendedName>
</protein>
<gene>
    <name evidence="1" type="ORF">DGG96_17695</name>
    <name evidence="2" type="ORF">ELY20_05710</name>
</gene>
<reference evidence="1 3" key="1">
    <citation type="submission" date="2018-05" db="EMBL/GenBank/DDBJ databases">
        <title>Legionella qingyii sp.nov., whole genome shotgun sequence.</title>
        <authorList>
            <person name="Wu H."/>
            <person name="Zhu Q."/>
            <person name="Hu C."/>
        </authorList>
    </citation>
    <scope>NUCLEOTIDE SEQUENCE [LARGE SCALE GENOMIC DNA]</scope>
    <source>
        <strain evidence="1 3">HEB18</strain>
    </source>
</reference>
<dbReference type="RefSeq" id="WP_110143869.1">
    <property type="nucleotide sequence ID" value="NZ_QHJG01000038.1"/>
</dbReference>
<reference evidence="2 4" key="2">
    <citation type="submission" date="2018-12" db="EMBL/GenBank/DDBJ databases">
        <title>Legionella sp,whole genome shotgun sequence.</title>
        <authorList>
            <person name="Wu H."/>
        </authorList>
    </citation>
    <scope>NUCLEOTIDE SEQUENCE [LARGE SCALE GENOMIC DNA]</scope>
    <source>
        <strain evidence="4">km489</strain>
        <strain evidence="2">Km489</strain>
    </source>
</reference>
<evidence type="ECO:0000313" key="1">
    <source>
        <dbReference type="EMBL" id="PWY54285.1"/>
    </source>
</evidence>
<dbReference type="OrthoDB" id="5651859at2"/>
<comment type="caution">
    <text evidence="1">The sequence shown here is derived from an EMBL/GenBank/DDBJ whole genome shotgun (WGS) entry which is preliminary data.</text>
</comment>
<name>A0A317TZC2_9GAMM</name>
<evidence type="ECO:0000313" key="2">
    <source>
        <dbReference type="EMBL" id="RUR24060.1"/>
    </source>
</evidence>
<sequence length="247" mass="29253">MIILYIPFHENNDLIARAIDWKNTLTDQNILILQHGNPIDYNLLNQEQLTIYILAHGVNQLLEHFHLSSHYPITSQTTYLSIDQIADRFNSDFVYLHFRIKNIKLYFCNNQGNQKDIAELFYKNLVLFDASINYYAGTVFSPSKNHKKYSFFHGQWYCCSNVRNSLRIKTCLDSDEKLNIKTLTILNFVSDAKQKRIDEVFQSRKKARHEQLMRMRKKETKHQEQNSDAIKNIENDNFLSFGSQQKY</sequence>
<dbReference type="EMBL" id="QHJG01000038">
    <property type="protein sequence ID" value="PWY54285.1"/>
    <property type="molecule type" value="Genomic_DNA"/>
</dbReference>
<organism evidence="1 3">
    <name type="scientific">Legionella qingyii</name>
    <dbReference type="NCBI Taxonomy" id="2184757"/>
    <lineage>
        <taxon>Bacteria</taxon>
        <taxon>Pseudomonadati</taxon>
        <taxon>Pseudomonadota</taxon>
        <taxon>Gammaproteobacteria</taxon>
        <taxon>Legionellales</taxon>
        <taxon>Legionellaceae</taxon>
        <taxon>Legionella</taxon>
    </lineage>
</organism>
<accession>A0A317TZC2</accession>
<keyword evidence="4" id="KW-1185">Reference proteome</keyword>
<proteinExistence type="predicted"/>
<dbReference type="AlphaFoldDB" id="A0A317TZC2"/>